<evidence type="ECO:0000313" key="2">
    <source>
        <dbReference type="EMBL" id="CEL99304.1"/>
    </source>
</evidence>
<accession>A0A0G4EPE5</accession>
<organism evidence="2 3">
    <name type="scientific">Vitrella brassicaformis (strain CCMP3155)</name>
    <dbReference type="NCBI Taxonomy" id="1169540"/>
    <lineage>
        <taxon>Eukaryota</taxon>
        <taxon>Sar</taxon>
        <taxon>Alveolata</taxon>
        <taxon>Colpodellida</taxon>
        <taxon>Vitrellaceae</taxon>
        <taxon>Vitrella</taxon>
    </lineage>
</organism>
<evidence type="ECO:0008006" key="4">
    <source>
        <dbReference type="Google" id="ProtNLM"/>
    </source>
</evidence>
<name>A0A0G4EPE5_VITBC</name>
<sequence length="241" mass="27454">MYVCMVMVEIGPKKQGHELDTEEKVQCFFGHLVPKSKLRRHYEYRCTAYREMKDQLKYCQYNDLHMAWNDTEMERHERTCPDRKPEPASYIDTFRTNHSNAPSTGEWSELGAGAGGSSGNSRAAGGCGDADDQSEVEESVHGPPSMYGAAGSEYGYGCGGRERDFEARITRLCEEERDLRRKIQQINDLKRDADLGELEPSVDDQRLIDSIGDYEQLLAGVVRRIEELRLTRGLRGRQRAH</sequence>
<gene>
    <name evidence="2" type="ORF">Vbra_2965</name>
</gene>
<dbReference type="VEuPathDB" id="CryptoDB:Vbra_2965"/>
<dbReference type="AlphaFoldDB" id="A0A0G4EPE5"/>
<keyword evidence="3" id="KW-1185">Reference proteome</keyword>
<evidence type="ECO:0000256" key="1">
    <source>
        <dbReference type="SAM" id="MobiDB-lite"/>
    </source>
</evidence>
<proteinExistence type="predicted"/>
<protein>
    <recommendedName>
        <fullName evidence="4">CHHC U11-48K-type domain-containing protein</fullName>
    </recommendedName>
</protein>
<dbReference type="EMBL" id="CDMY01000277">
    <property type="protein sequence ID" value="CEL99304.1"/>
    <property type="molecule type" value="Genomic_DNA"/>
</dbReference>
<feature type="region of interest" description="Disordered" evidence="1">
    <location>
        <begin position="96"/>
        <end position="149"/>
    </location>
</feature>
<dbReference type="Proteomes" id="UP000041254">
    <property type="component" value="Unassembled WGS sequence"/>
</dbReference>
<evidence type="ECO:0000313" key="3">
    <source>
        <dbReference type="Proteomes" id="UP000041254"/>
    </source>
</evidence>
<dbReference type="InParanoid" id="A0A0G4EPE5"/>
<reference evidence="2 3" key="1">
    <citation type="submission" date="2014-11" db="EMBL/GenBank/DDBJ databases">
        <authorList>
            <person name="Zhu J."/>
            <person name="Qi W."/>
            <person name="Song R."/>
        </authorList>
    </citation>
    <scope>NUCLEOTIDE SEQUENCE [LARGE SCALE GENOMIC DNA]</scope>
</reference>
<feature type="compositionally biased region" description="Polar residues" evidence="1">
    <location>
        <begin position="96"/>
        <end position="106"/>
    </location>
</feature>